<evidence type="ECO:0000256" key="6">
    <source>
        <dbReference type="ARBA" id="ARBA00022777"/>
    </source>
</evidence>
<dbReference type="SMART" id="SM00304">
    <property type="entry name" value="HAMP"/>
    <property type="match status" value="1"/>
</dbReference>
<evidence type="ECO:0000256" key="1">
    <source>
        <dbReference type="ARBA" id="ARBA00000085"/>
    </source>
</evidence>
<feature type="domain" description="Response regulatory" evidence="12">
    <location>
        <begin position="562"/>
        <end position="681"/>
    </location>
</feature>
<dbReference type="InterPro" id="IPR003594">
    <property type="entry name" value="HATPase_dom"/>
</dbReference>
<dbReference type="InterPro" id="IPR003661">
    <property type="entry name" value="HisK_dim/P_dom"/>
</dbReference>
<feature type="domain" description="HAMP" evidence="13">
    <location>
        <begin position="71"/>
        <end position="123"/>
    </location>
</feature>
<dbReference type="PRINTS" id="PR00344">
    <property type="entry name" value="BCTRLSENSOR"/>
</dbReference>
<keyword evidence="15" id="KW-1185">Reference proteome</keyword>
<feature type="transmembrane region" description="Helical" evidence="10">
    <location>
        <begin position="12"/>
        <end position="38"/>
    </location>
</feature>
<dbReference type="SUPFAM" id="SSF47384">
    <property type="entry name" value="Homodimeric domain of signal transducing histidine kinase"/>
    <property type="match status" value="1"/>
</dbReference>
<dbReference type="InterPro" id="IPR003660">
    <property type="entry name" value="HAMP_dom"/>
</dbReference>
<evidence type="ECO:0000256" key="2">
    <source>
        <dbReference type="ARBA" id="ARBA00004370"/>
    </source>
</evidence>
<dbReference type="PANTHER" id="PTHR45339:SF1">
    <property type="entry name" value="HYBRID SIGNAL TRANSDUCTION HISTIDINE KINASE J"/>
    <property type="match status" value="1"/>
</dbReference>
<evidence type="ECO:0000259" key="13">
    <source>
        <dbReference type="PROSITE" id="PS50885"/>
    </source>
</evidence>
<dbReference type="EC" id="2.7.13.3" evidence="3"/>
<protein>
    <recommendedName>
        <fullName evidence="3">histidine kinase</fullName>
        <ecNumber evidence="3">2.7.13.3</ecNumber>
    </recommendedName>
</protein>
<evidence type="ECO:0000313" key="15">
    <source>
        <dbReference type="Proteomes" id="UP000019276"/>
    </source>
</evidence>
<dbReference type="InterPro" id="IPR036890">
    <property type="entry name" value="HATPase_C_sf"/>
</dbReference>
<dbReference type="CDD" id="cd00082">
    <property type="entry name" value="HisKA"/>
    <property type="match status" value="1"/>
</dbReference>
<feature type="transmembrane region" description="Helical" evidence="10">
    <location>
        <begin position="50"/>
        <end position="70"/>
    </location>
</feature>
<dbReference type="OrthoDB" id="9810730at2"/>
<gene>
    <name evidence="14" type="ORF">DS2_05770</name>
</gene>
<name>W7QPY7_9ALTE</name>
<keyword evidence="5" id="KW-0808">Transferase</keyword>
<dbReference type="Pfam" id="PF00512">
    <property type="entry name" value="HisKA"/>
    <property type="match status" value="1"/>
</dbReference>
<dbReference type="CDD" id="cd16922">
    <property type="entry name" value="HATPase_EvgS-ArcB-TorS-like"/>
    <property type="match status" value="1"/>
</dbReference>
<evidence type="ECO:0000256" key="5">
    <source>
        <dbReference type="ARBA" id="ARBA00022679"/>
    </source>
</evidence>
<dbReference type="InterPro" id="IPR001789">
    <property type="entry name" value="Sig_transdc_resp-reg_receiver"/>
</dbReference>
<dbReference type="Pfam" id="PF00672">
    <property type="entry name" value="HAMP"/>
    <property type="match status" value="1"/>
</dbReference>
<proteinExistence type="predicted"/>
<dbReference type="Proteomes" id="UP000019276">
    <property type="component" value="Unassembled WGS sequence"/>
</dbReference>
<feature type="modified residue" description="4-aspartylphosphate" evidence="8">
    <location>
        <position position="611"/>
    </location>
</feature>
<reference evidence="14 15" key="1">
    <citation type="journal article" date="2014" name="Genome Announc.">
        <title>Draft Genome Sequence of the Agar-Degrading Bacterium Catenovulum sp. Strain DS-2, Isolated from Intestines of Haliotis diversicolor.</title>
        <authorList>
            <person name="Shan D."/>
            <person name="Li X."/>
            <person name="Gu Z."/>
            <person name="Wei G."/>
            <person name="Gao Z."/>
            <person name="Shao Z."/>
        </authorList>
    </citation>
    <scope>NUCLEOTIDE SEQUENCE [LARGE SCALE GENOMIC DNA]</scope>
    <source>
        <strain evidence="14 15">DS-2</strain>
    </source>
</reference>
<dbReference type="SUPFAM" id="SSF55874">
    <property type="entry name" value="ATPase domain of HSP90 chaperone/DNA topoisomerase II/histidine kinase"/>
    <property type="match status" value="1"/>
</dbReference>
<dbReference type="InterPro" id="IPR004358">
    <property type="entry name" value="Sig_transdc_His_kin-like_C"/>
</dbReference>
<keyword evidence="4 8" id="KW-0597">Phosphoprotein</keyword>
<dbReference type="SMART" id="SM00388">
    <property type="entry name" value="HisKA"/>
    <property type="match status" value="1"/>
</dbReference>
<dbReference type="PROSITE" id="PS50110">
    <property type="entry name" value="RESPONSE_REGULATORY"/>
    <property type="match status" value="1"/>
</dbReference>
<evidence type="ECO:0000256" key="7">
    <source>
        <dbReference type="ARBA" id="ARBA00023012"/>
    </source>
</evidence>
<dbReference type="SMART" id="SM00448">
    <property type="entry name" value="REC"/>
    <property type="match status" value="1"/>
</dbReference>
<dbReference type="InterPro" id="IPR036097">
    <property type="entry name" value="HisK_dim/P_sf"/>
</dbReference>
<dbReference type="PANTHER" id="PTHR45339">
    <property type="entry name" value="HYBRID SIGNAL TRANSDUCTION HISTIDINE KINASE J"/>
    <property type="match status" value="1"/>
</dbReference>
<dbReference type="PROSITE" id="PS50109">
    <property type="entry name" value="HIS_KIN"/>
    <property type="match status" value="1"/>
</dbReference>
<sequence>MKIQRATSIRNKLYLTQTILLFVCIGIPSAAFLIFYAQEPSKAAQQLIEVVFYSFLAALVLGIWLSLFLVKHILSPLYKVTKGAERITQGHIDHKIELQRDDEFGRLADSVNRLTTALISANQSLEQKVHEKTAELEELNSNLEQIVEIRTEEMQQAIERAKQASTAKSDFLAMMSHEIRTPMNGIVASLDLLKHTQINYEQMDLVDTAKSSALNLVAILNDILDISKIEAGKFELEQTEFLLSETLDSVVKTFVPSTLELGLIFEVREQSDMPDKMIGDPVRIRQVLFNIVGNAIKFTAKQTSRVGKIVVDVSIEDESDTNYTLAFRIKDNGIGIHKDVQAKLFQPFKQAEKSTSRKFGGTGLGLAICKKLVEMMHGDITLTSKEGEGTEFCIYLNLGKVEALDEDLPPLFGRELHFIECNPYLQKLARRLVDYAESEGGEAYCHDWQAIAQSDQLATMAGSVILMLGEIEPYQHILSAFEQLPCPDGYKMVAVERNDLEHLRNLHPTMPALPIKPLTKFQFIKYVMAEEQADELLQSDTSIQTAVQTQDLDQKLNVGDEEVLLVEDNPLNQKLIKKQLKVLGVDPAVANDGYEGLQAFKNHSYKLVITDCHMPNLSGYDMVHLIRQYENEQGLTPTPIVALTGAAMAGDKEKCLKVGMNDFLSKPVQTDELKKVVNQHLSD</sequence>
<dbReference type="InterPro" id="IPR011006">
    <property type="entry name" value="CheY-like_superfamily"/>
</dbReference>
<keyword evidence="6 14" id="KW-0418">Kinase</keyword>
<dbReference type="CDD" id="cd06225">
    <property type="entry name" value="HAMP"/>
    <property type="match status" value="1"/>
</dbReference>
<feature type="coiled-coil region" evidence="9">
    <location>
        <begin position="122"/>
        <end position="156"/>
    </location>
</feature>
<dbReference type="Gene3D" id="1.10.287.130">
    <property type="match status" value="1"/>
</dbReference>
<keyword evidence="7" id="KW-0902">Two-component regulatory system</keyword>
<dbReference type="RefSeq" id="WP_051479653.1">
    <property type="nucleotide sequence ID" value="NZ_ARZY01000007.1"/>
</dbReference>
<dbReference type="SUPFAM" id="SSF158472">
    <property type="entry name" value="HAMP domain-like"/>
    <property type="match status" value="1"/>
</dbReference>
<evidence type="ECO:0000256" key="9">
    <source>
        <dbReference type="SAM" id="Coils"/>
    </source>
</evidence>
<evidence type="ECO:0000256" key="10">
    <source>
        <dbReference type="SAM" id="Phobius"/>
    </source>
</evidence>
<comment type="caution">
    <text evidence="14">The sequence shown here is derived from an EMBL/GenBank/DDBJ whole genome shotgun (WGS) entry which is preliminary data.</text>
</comment>
<dbReference type="FunFam" id="3.30.565.10:FF:000010">
    <property type="entry name" value="Sensor histidine kinase RcsC"/>
    <property type="match status" value="1"/>
</dbReference>
<dbReference type="Gene3D" id="6.10.340.10">
    <property type="match status" value="1"/>
</dbReference>
<dbReference type="Pfam" id="PF02518">
    <property type="entry name" value="HATPase_c"/>
    <property type="match status" value="1"/>
</dbReference>
<evidence type="ECO:0000256" key="4">
    <source>
        <dbReference type="ARBA" id="ARBA00022553"/>
    </source>
</evidence>
<keyword evidence="10" id="KW-0472">Membrane</keyword>
<dbReference type="EMBL" id="ARZY01000007">
    <property type="protein sequence ID" value="EWH11052.1"/>
    <property type="molecule type" value="Genomic_DNA"/>
</dbReference>
<evidence type="ECO:0000259" key="12">
    <source>
        <dbReference type="PROSITE" id="PS50110"/>
    </source>
</evidence>
<evidence type="ECO:0000313" key="14">
    <source>
        <dbReference type="EMBL" id="EWH11052.1"/>
    </source>
</evidence>
<dbReference type="Pfam" id="PF00072">
    <property type="entry name" value="Response_reg"/>
    <property type="match status" value="1"/>
</dbReference>
<comment type="subcellular location">
    <subcellularLocation>
        <location evidence="2">Membrane</location>
    </subcellularLocation>
</comment>
<accession>W7QPY7</accession>
<keyword evidence="10" id="KW-1133">Transmembrane helix</keyword>
<comment type="catalytic activity">
    <reaction evidence="1">
        <text>ATP + protein L-histidine = ADP + protein N-phospho-L-histidine.</text>
        <dbReference type="EC" id="2.7.13.3"/>
    </reaction>
</comment>
<dbReference type="CDD" id="cd17546">
    <property type="entry name" value="REC_hyHK_CKI1_RcsC-like"/>
    <property type="match status" value="1"/>
</dbReference>
<evidence type="ECO:0000256" key="8">
    <source>
        <dbReference type="PROSITE-ProRule" id="PRU00169"/>
    </source>
</evidence>
<feature type="domain" description="Histidine kinase" evidence="11">
    <location>
        <begin position="174"/>
        <end position="400"/>
    </location>
</feature>
<dbReference type="InterPro" id="IPR005467">
    <property type="entry name" value="His_kinase_dom"/>
</dbReference>
<evidence type="ECO:0000259" key="11">
    <source>
        <dbReference type="PROSITE" id="PS50109"/>
    </source>
</evidence>
<evidence type="ECO:0000256" key="3">
    <source>
        <dbReference type="ARBA" id="ARBA00012438"/>
    </source>
</evidence>
<dbReference type="Gene3D" id="3.40.50.2300">
    <property type="match status" value="1"/>
</dbReference>
<dbReference type="AlphaFoldDB" id="W7QPY7"/>
<dbReference type="Gene3D" id="3.30.565.10">
    <property type="entry name" value="Histidine kinase-like ATPase, C-terminal domain"/>
    <property type="match status" value="1"/>
</dbReference>
<dbReference type="PROSITE" id="PS50885">
    <property type="entry name" value="HAMP"/>
    <property type="match status" value="1"/>
</dbReference>
<dbReference type="SUPFAM" id="SSF52172">
    <property type="entry name" value="CheY-like"/>
    <property type="match status" value="1"/>
</dbReference>
<dbReference type="SMART" id="SM00387">
    <property type="entry name" value="HATPase_c"/>
    <property type="match status" value="1"/>
</dbReference>
<keyword evidence="10" id="KW-0812">Transmembrane</keyword>
<dbReference type="GO" id="GO:0000155">
    <property type="term" value="F:phosphorelay sensor kinase activity"/>
    <property type="evidence" value="ECO:0007669"/>
    <property type="project" value="InterPro"/>
</dbReference>
<dbReference type="eggNOG" id="COG2205">
    <property type="taxonomic scope" value="Bacteria"/>
</dbReference>
<organism evidence="14 15">
    <name type="scientific">Catenovulum agarivorans DS-2</name>
    <dbReference type="NCBI Taxonomy" id="1328313"/>
    <lineage>
        <taxon>Bacteria</taxon>
        <taxon>Pseudomonadati</taxon>
        <taxon>Pseudomonadota</taxon>
        <taxon>Gammaproteobacteria</taxon>
        <taxon>Alteromonadales</taxon>
        <taxon>Alteromonadaceae</taxon>
        <taxon>Catenovulum</taxon>
    </lineage>
</organism>
<keyword evidence="9" id="KW-0175">Coiled coil</keyword>
<dbReference type="GO" id="GO:0016020">
    <property type="term" value="C:membrane"/>
    <property type="evidence" value="ECO:0007669"/>
    <property type="project" value="UniProtKB-SubCell"/>
</dbReference>
<dbReference type="STRING" id="1328313.DS2_05770"/>